<evidence type="ECO:0000313" key="2">
    <source>
        <dbReference type="EMBL" id="MBP2436611.1"/>
    </source>
</evidence>
<evidence type="ECO:0000313" key="3">
    <source>
        <dbReference type="Proteomes" id="UP001519362"/>
    </source>
</evidence>
<accession>A0ABS4ZH49</accession>
<keyword evidence="1" id="KW-0812">Transmembrane</keyword>
<feature type="transmembrane region" description="Helical" evidence="1">
    <location>
        <begin position="157"/>
        <end position="180"/>
    </location>
</feature>
<evidence type="ECO:0000256" key="1">
    <source>
        <dbReference type="SAM" id="Phobius"/>
    </source>
</evidence>
<reference evidence="2 3" key="1">
    <citation type="submission" date="2021-03" db="EMBL/GenBank/DDBJ databases">
        <title>Sequencing the genomes of 1000 actinobacteria strains.</title>
        <authorList>
            <person name="Klenk H.-P."/>
        </authorList>
    </citation>
    <scope>NUCLEOTIDE SEQUENCE [LARGE SCALE GENOMIC DNA]</scope>
    <source>
        <strain evidence="2 3">DSM 24221</strain>
    </source>
</reference>
<keyword evidence="3" id="KW-1185">Reference proteome</keyword>
<comment type="caution">
    <text evidence="2">The sequence shown here is derived from an EMBL/GenBank/DDBJ whole genome shotgun (WGS) entry which is preliminary data.</text>
</comment>
<protein>
    <submittedName>
        <fullName evidence="2">ABC-type transport system involved in multi-copper enzyme maturation permease subunit</fullName>
    </submittedName>
</protein>
<feature type="transmembrane region" description="Helical" evidence="1">
    <location>
        <begin position="112"/>
        <end position="137"/>
    </location>
</feature>
<sequence length="259" mass="27178">MTHTVAPRETSLKRPSGIPLSVLIAVECRKLVDTRAGAALLLSIILISAIATVVWLWVGGAEAASWASMVDSASFGWSLLLPLVGIVAATSEWSQRTGLVMFVIEPRRTRMVMAKIVAVMAFGIALYVSTFAIAAGLNAIVGFSTEAGADWSVDPAVALGLLGGTMIYAIMGVAFGLLFLSTPVAIVAYLLLPMVATFANGIPAVMHVAGWVDLTSAVLPLYIGELDAISAAKLLTAVLLWVVVPLIGGLLRIHRKEVV</sequence>
<dbReference type="Proteomes" id="UP001519362">
    <property type="component" value="Unassembled WGS sequence"/>
</dbReference>
<keyword evidence="1" id="KW-0472">Membrane</keyword>
<feature type="transmembrane region" description="Helical" evidence="1">
    <location>
        <begin position="229"/>
        <end position="251"/>
    </location>
</feature>
<gene>
    <name evidence="2" type="ORF">JOF34_001197</name>
</gene>
<organism evidence="2 3">
    <name type="scientific">Microbacterium amylolyticum</name>
    <dbReference type="NCBI Taxonomy" id="936337"/>
    <lineage>
        <taxon>Bacteria</taxon>
        <taxon>Bacillati</taxon>
        <taxon>Actinomycetota</taxon>
        <taxon>Actinomycetes</taxon>
        <taxon>Micrococcales</taxon>
        <taxon>Microbacteriaceae</taxon>
        <taxon>Microbacterium</taxon>
    </lineage>
</organism>
<name>A0ABS4ZH49_9MICO</name>
<feature type="transmembrane region" description="Helical" evidence="1">
    <location>
        <begin position="187"/>
        <end position="209"/>
    </location>
</feature>
<proteinExistence type="predicted"/>
<dbReference type="EMBL" id="JAGIOL010000001">
    <property type="protein sequence ID" value="MBP2436611.1"/>
    <property type="molecule type" value="Genomic_DNA"/>
</dbReference>
<feature type="transmembrane region" description="Helical" evidence="1">
    <location>
        <begin position="39"/>
        <end position="58"/>
    </location>
</feature>
<dbReference type="RefSeq" id="WP_165135971.1">
    <property type="nucleotide sequence ID" value="NZ_CP049253.1"/>
</dbReference>
<keyword evidence="1" id="KW-1133">Transmembrane helix</keyword>
<feature type="transmembrane region" description="Helical" evidence="1">
    <location>
        <begin position="73"/>
        <end position="91"/>
    </location>
</feature>